<organism evidence="7 8">
    <name type="scientific">Candidatus Colimorpha enterica</name>
    <dbReference type="NCBI Taxonomy" id="3083063"/>
    <lineage>
        <taxon>Bacteria</taxon>
        <taxon>Pseudomonadati</taxon>
        <taxon>Bacteroidota</taxon>
        <taxon>Bacteroidia</taxon>
        <taxon>Bacteroidales</taxon>
        <taxon>Candidatus Colimorpha</taxon>
    </lineage>
</organism>
<evidence type="ECO:0000313" key="8">
    <source>
        <dbReference type="Proteomes" id="UP001139365"/>
    </source>
</evidence>
<evidence type="ECO:0000313" key="7">
    <source>
        <dbReference type="EMBL" id="MCI5755006.1"/>
    </source>
</evidence>
<dbReference type="PANTHER" id="PTHR34857">
    <property type="entry name" value="SLL0384 PROTEIN"/>
    <property type="match status" value="1"/>
</dbReference>
<dbReference type="EMBL" id="JALEMU010000031">
    <property type="protein sequence ID" value="MCI5755006.1"/>
    <property type="molecule type" value="Genomic_DNA"/>
</dbReference>
<evidence type="ECO:0000256" key="3">
    <source>
        <dbReference type="ARBA" id="ARBA00022692"/>
    </source>
</evidence>
<comment type="subcellular location">
    <subcellularLocation>
        <location evidence="1">Membrane</location>
        <topology evidence="1">Multi-pass membrane protein</topology>
    </subcellularLocation>
</comment>
<dbReference type="Pfam" id="PF02361">
    <property type="entry name" value="CbiQ"/>
    <property type="match status" value="1"/>
</dbReference>
<protein>
    <submittedName>
        <fullName evidence="7">Energy-coupling factor transporter transmembrane protein EcfT</fullName>
    </submittedName>
</protein>
<feature type="transmembrane region" description="Helical" evidence="6">
    <location>
        <begin position="107"/>
        <end position="130"/>
    </location>
</feature>
<dbReference type="InterPro" id="IPR003339">
    <property type="entry name" value="ABC/ECF_trnsptr_transmembrane"/>
</dbReference>
<gene>
    <name evidence="7" type="ORF">MR241_01785</name>
</gene>
<reference evidence="7 8" key="1">
    <citation type="submission" date="2022-03" db="EMBL/GenBank/DDBJ databases">
        <title>Metagenome-assembled genomes from swine fecal metagenomes.</title>
        <authorList>
            <person name="Holman D.B."/>
            <person name="Kommadath A."/>
        </authorList>
    </citation>
    <scope>NUCLEOTIDE SEQUENCE [LARGE SCALE GENOMIC DNA]</scope>
    <source>
        <strain evidence="7">SUG147</strain>
    </source>
</reference>
<dbReference type="PANTHER" id="PTHR34857:SF2">
    <property type="entry name" value="SLL0384 PROTEIN"/>
    <property type="match status" value="1"/>
</dbReference>
<evidence type="ECO:0000256" key="2">
    <source>
        <dbReference type="ARBA" id="ARBA00022475"/>
    </source>
</evidence>
<evidence type="ECO:0000256" key="5">
    <source>
        <dbReference type="ARBA" id="ARBA00023136"/>
    </source>
</evidence>
<evidence type="ECO:0000256" key="1">
    <source>
        <dbReference type="ARBA" id="ARBA00004141"/>
    </source>
</evidence>
<dbReference type="Proteomes" id="UP001139365">
    <property type="component" value="Unassembled WGS sequence"/>
</dbReference>
<dbReference type="CDD" id="cd16914">
    <property type="entry name" value="EcfT"/>
    <property type="match status" value="1"/>
</dbReference>
<comment type="caution">
    <text evidence="7">The sequence shown here is derived from an EMBL/GenBank/DDBJ whole genome shotgun (WGS) entry which is preliminary data.</text>
</comment>
<proteinExistence type="predicted"/>
<evidence type="ECO:0000256" key="6">
    <source>
        <dbReference type="SAM" id="Phobius"/>
    </source>
</evidence>
<keyword evidence="2" id="KW-1003">Cell membrane</keyword>
<name>A0AAE3FES4_9BACT</name>
<sequence>MLKDITLGQFFPGDSFLHRLDPRMKIIASILYIVVIFLCKNIFSFVFITAVTLALVLLSGIPLKTVLKGIKPLILILVFTTVYNVFFYKGKTPVVDYGIIHIYYEGIMYAILMGVRIICLLVGTSVILTYTTSPIMLTDGLEELLAPLGKLKFPVHEFAMMMTIALRFIPTLIEETDKIMNAQKARGSDISSGGLLSRAKALVPVLIPLFISSFRRANDLAVAMECRCYRGGTGRTRMTRLKMSWRDPVMLVIVAVSGAAVIIMNIFLPGFVI</sequence>
<feature type="transmembrane region" description="Helical" evidence="6">
    <location>
        <begin position="26"/>
        <end position="58"/>
    </location>
</feature>
<dbReference type="AlphaFoldDB" id="A0AAE3FES4"/>
<accession>A0AAE3FES4</accession>
<feature type="transmembrane region" description="Helical" evidence="6">
    <location>
        <begin position="70"/>
        <end position="87"/>
    </location>
</feature>
<feature type="transmembrane region" description="Helical" evidence="6">
    <location>
        <begin position="248"/>
        <end position="268"/>
    </location>
</feature>
<keyword evidence="4 6" id="KW-1133">Transmembrane helix</keyword>
<keyword evidence="5 6" id="KW-0472">Membrane</keyword>
<keyword evidence="3 6" id="KW-0812">Transmembrane</keyword>
<evidence type="ECO:0000256" key="4">
    <source>
        <dbReference type="ARBA" id="ARBA00022989"/>
    </source>
</evidence>
<dbReference type="GO" id="GO:0005886">
    <property type="term" value="C:plasma membrane"/>
    <property type="evidence" value="ECO:0007669"/>
    <property type="project" value="UniProtKB-ARBA"/>
</dbReference>
<dbReference type="InterPro" id="IPR051611">
    <property type="entry name" value="ECF_transporter_component"/>
</dbReference>